<organism evidence="1 2">
    <name type="scientific">Dryococelus australis</name>
    <dbReference type="NCBI Taxonomy" id="614101"/>
    <lineage>
        <taxon>Eukaryota</taxon>
        <taxon>Metazoa</taxon>
        <taxon>Ecdysozoa</taxon>
        <taxon>Arthropoda</taxon>
        <taxon>Hexapoda</taxon>
        <taxon>Insecta</taxon>
        <taxon>Pterygota</taxon>
        <taxon>Neoptera</taxon>
        <taxon>Polyneoptera</taxon>
        <taxon>Phasmatodea</taxon>
        <taxon>Verophasmatodea</taxon>
        <taxon>Anareolatae</taxon>
        <taxon>Phasmatidae</taxon>
        <taxon>Eurycanthinae</taxon>
        <taxon>Dryococelus</taxon>
    </lineage>
</organism>
<evidence type="ECO:0000313" key="2">
    <source>
        <dbReference type="Proteomes" id="UP001159363"/>
    </source>
</evidence>
<dbReference type="EMBL" id="JARBHB010000014">
    <property type="protein sequence ID" value="KAJ8868593.1"/>
    <property type="molecule type" value="Genomic_DNA"/>
</dbReference>
<dbReference type="Proteomes" id="UP001159363">
    <property type="component" value="Chromosome 13"/>
</dbReference>
<evidence type="ECO:0000313" key="1">
    <source>
        <dbReference type="EMBL" id="KAJ8868593.1"/>
    </source>
</evidence>
<accession>A0ABQ9G8H6</accession>
<name>A0ABQ9G8H6_9NEOP</name>
<reference evidence="1 2" key="1">
    <citation type="submission" date="2023-02" db="EMBL/GenBank/DDBJ databases">
        <title>LHISI_Scaffold_Assembly.</title>
        <authorList>
            <person name="Stuart O.P."/>
            <person name="Cleave R."/>
            <person name="Magrath M.J.L."/>
            <person name="Mikheyev A.S."/>
        </authorList>
    </citation>
    <scope>NUCLEOTIDE SEQUENCE [LARGE SCALE GENOMIC DNA]</scope>
    <source>
        <strain evidence="1">Daus_M_001</strain>
        <tissue evidence="1">Leg muscle</tissue>
    </source>
</reference>
<comment type="caution">
    <text evidence="1">The sequence shown here is derived from an EMBL/GenBank/DDBJ whole genome shotgun (WGS) entry which is preliminary data.</text>
</comment>
<protein>
    <submittedName>
        <fullName evidence="1">Uncharacterized protein</fullName>
    </submittedName>
</protein>
<keyword evidence="2" id="KW-1185">Reference proteome</keyword>
<gene>
    <name evidence="1" type="ORF">PR048_030131</name>
</gene>
<sequence length="157" mass="17948">MCLKLLMYLKKTLFWEMLQQITRTECATKLSLFTQLLSDMVNVVVSELWYRVIPVCDKDSDVGEEVKTVYRKEVLVSDCSNVSFTSVKLLGIAEQLSSPEDLFHFLAVADKFRLCEGASLSNMKMDVEPGRSYKNPLGLWRPLECHMVVETGHQCKC</sequence>
<proteinExistence type="predicted"/>